<dbReference type="GO" id="GO:0046872">
    <property type="term" value="F:metal ion binding"/>
    <property type="evidence" value="ECO:0007669"/>
    <property type="project" value="UniProtKB-KW"/>
</dbReference>
<keyword evidence="2 7" id="KW-0408">Iron</keyword>
<dbReference type="Proteomes" id="UP000321629">
    <property type="component" value="Unassembled WGS sequence"/>
</dbReference>
<comment type="subcellular location">
    <subcellularLocation>
        <location evidence="7 8">Cytoplasm</location>
    </subcellularLocation>
</comment>
<evidence type="ECO:0000256" key="6">
    <source>
        <dbReference type="ARBA" id="ARBA00024536"/>
    </source>
</evidence>
<dbReference type="InterPro" id="IPR001015">
    <property type="entry name" value="Ferrochelatase"/>
</dbReference>
<dbReference type="GO" id="GO:0004325">
    <property type="term" value="F:ferrochelatase activity"/>
    <property type="evidence" value="ECO:0007669"/>
    <property type="project" value="UniProtKB-UniRule"/>
</dbReference>
<dbReference type="HAMAP" id="MF_00323">
    <property type="entry name" value="Ferrochelatase"/>
    <property type="match status" value="1"/>
</dbReference>
<keyword evidence="3 7" id="KW-0350">Heme biosynthesis</keyword>
<dbReference type="EC" id="4.98.1.1" evidence="7 8"/>
<evidence type="ECO:0000256" key="2">
    <source>
        <dbReference type="ARBA" id="ARBA00023004"/>
    </source>
</evidence>
<comment type="caution">
    <text evidence="9">The sequence shown here is derived from an EMBL/GenBank/DDBJ whole genome shotgun (WGS) entry which is preliminary data.</text>
</comment>
<evidence type="ECO:0000256" key="3">
    <source>
        <dbReference type="ARBA" id="ARBA00023133"/>
    </source>
</evidence>
<dbReference type="PROSITE" id="PS00534">
    <property type="entry name" value="FERROCHELATASE"/>
    <property type="match status" value="1"/>
</dbReference>
<dbReference type="NCBIfam" id="TIGR00109">
    <property type="entry name" value="hemH"/>
    <property type="match status" value="1"/>
</dbReference>
<evidence type="ECO:0000313" key="9">
    <source>
        <dbReference type="EMBL" id="TXE89313.1"/>
    </source>
</evidence>
<evidence type="ECO:0000256" key="1">
    <source>
        <dbReference type="ARBA" id="ARBA00007718"/>
    </source>
</evidence>
<dbReference type="SUPFAM" id="SSF53800">
    <property type="entry name" value="Chelatase"/>
    <property type="match status" value="1"/>
</dbReference>
<dbReference type="CDD" id="cd00419">
    <property type="entry name" value="Ferrochelatase_C"/>
    <property type="match status" value="1"/>
</dbReference>
<dbReference type="InterPro" id="IPR033644">
    <property type="entry name" value="Ferrochelatase_C"/>
</dbReference>
<organism evidence="9 10">
    <name type="scientific">Campylobacter volucris</name>
    <dbReference type="NCBI Taxonomy" id="1031542"/>
    <lineage>
        <taxon>Bacteria</taxon>
        <taxon>Pseudomonadati</taxon>
        <taxon>Campylobacterota</taxon>
        <taxon>Epsilonproteobacteria</taxon>
        <taxon>Campylobacterales</taxon>
        <taxon>Campylobacteraceae</taxon>
        <taxon>Campylobacter</taxon>
    </lineage>
</organism>
<comment type="catalytic activity">
    <reaction evidence="7 8">
        <text>heme b + 2 H(+) = protoporphyrin IX + Fe(2+)</text>
        <dbReference type="Rhea" id="RHEA:22584"/>
        <dbReference type="ChEBI" id="CHEBI:15378"/>
        <dbReference type="ChEBI" id="CHEBI:29033"/>
        <dbReference type="ChEBI" id="CHEBI:57306"/>
        <dbReference type="ChEBI" id="CHEBI:60344"/>
        <dbReference type="EC" id="4.98.1.1"/>
    </reaction>
</comment>
<evidence type="ECO:0000256" key="7">
    <source>
        <dbReference type="HAMAP-Rule" id="MF_00323"/>
    </source>
</evidence>
<evidence type="ECO:0000256" key="8">
    <source>
        <dbReference type="RuleBase" id="RU000607"/>
    </source>
</evidence>
<dbReference type="PANTHER" id="PTHR11108">
    <property type="entry name" value="FERROCHELATASE"/>
    <property type="match status" value="1"/>
</dbReference>
<name>A0A5C7DTG0_9BACT</name>
<dbReference type="CDD" id="cd03411">
    <property type="entry name" value="Ferrochelatase_N"/>
    <property type="match status" value="1"/>
</dbReference>
<dbReference type="AlphaFoldDB" id="A0A5C7DTG0"/>
<dbReference type="Gene3D" id="3.40.50.1400">
    <property type="match status" value="2"/>
</dbReference>
<keyword evidence="4 7" id="KW-0456">Lyase</keyword>
<reference evidence="9 10" key="1">
    <citation type="submission" date="2019-07" db="EMBL/GenBank/DDBJ databases">
        <title>Rapid identification of Enteric Bacteria from Whole Genome Sequences (WGS) using Average Nucleotide Identity (ANI).</title>
        <authorList>
            <person name="Lane C."/>
        </authorList>
    </citation>
    <scope>NUCLEOTIDE SEQUENCE [LARGE SCALE GENOMIC DNA]</scope>
    <source>
        <strain evidence="9 10">2016D-0084</strain>
    </source>
</reference>
<evidence type="ECO:0000313" key="10">
    <source>
        <dbReference type="Proteomes" id="UP000321629"/>
    </source>
</evidence>
<dbReference type="InterPro" id="IPR019772">
    <property type="entry name" value="Ferrochelatase_AS"/>
</dbReference>
<keyword evidence="7 8" id="KW-0963">Cytoplasm</keyword>
<feature type="binding site" evidence="7">
    <location>
        <position position="262"/>
    </location>
    <ligand>
        <name>Fe(2+)</name>
        <dbReference type="ChEBI" id="CHEBI:29033"/>
    </ligand>
</feature>
<comment type="pathway">
    <text evidence="7 8">Porphyrin-containing compound metabolism; protoheme biosynthesis; protoheme from protoporphyrin-IX: step 1/1.</text>
</comment>
<dbReference type="GO" id="GO:0006783">
    <property type="term" value="P:heme biosynthetic process"/>
    <property type="evidence" value="ECO:0007669"/>
    <property type="project" value="UniProtKB-UniRule"/>
</dbReference>
<dbReference type="GO" id="GO:0005737">
    <property type="term" value="C:cytoplasm"/>
    <property type="evidence" value="ECO:0007669"/>
    <property type="project" value="UniProtKB-SubCell"/>
</dbReference>
<dbReference type="RefSeq" id="WP_147554951.1">
    <property type="nucleotide sequence ID" value="NZ_VOWJ01000013.1"/>
</dbReference>
<sequence length="301" mass="35350">MKLVLFLNMGGVNKLEECEVFLKNMFNDPYILGIKNNLLRKFVAFMITKSRLKAMRENYEKMGGKSPLTQITQNLCDKLNLKSNEYKFDFISLYVPPFALDVLSKYKFKQEDEIILFPLYPHHSTTTVSTSLEMMEKELKKIKIQASVRVIDVFYNDDMYNQMIIKHILEKKSHFDYKALIFSAHSLPLSIIKKGDLYEKHVVKHVEFLKEKLKDKFDEIYLSYQSKLGPVKWLEPNTSDVLANLNSKALIYPISFCIDCSETIFELGMEYKYLAKCDYELIPCPNDSHEFIEFILNYLKI</sequence>
<keyword evidence="7" id="KW-0479">Metal-binding</keyword>
<evidence type="ECO:0000256" key="4">
    <source>
        <dbReference type="ARBA" id="ARBA00023239"/>
    </source>
</evidence>
<dbReference type="PANTHER" id="PTHR11108:SF1">
    <property type="entry name" value="FERROCHELATASE, MITOCHONDRIAL"/>
    <property type="match status" value="1"/>
</dbReference>
<gene>
    <name evidence="7" type="primary">hemH</name>
    <name evidence="9" type="ORF">FPD38_01045</name>
</gene>
<comment type="similarity">
    <text evidence="1 7 8">Belongs to the ferrochelatase family.</text>
</comment>
<protein>
    <recommendedName>
        <fullName evidence="7 8">Ferrochelatase</fullName>
        <ecNumber evidence="7 8">4.98.1.1</ecNumber>
    </recommendedName>
    <alternativeName>
        <fullName evidence="7">Heme synthase</fullName>
    </alternativeName>
    <alternativeName>
        <fullName evidence="7">Protoheme ferro-lyase</fullName>
    </alternativeName>
</protein>
<dbReference type="EMBL" id="VOWJ01000013">
    <property type="protein sequence ID" value="TXE89313.1"/>
    <property type="molecule type" value="Genomic_DNA"/>
</dbReference>
<feature type="binding site" evidence="7">
    <location>
        <position position="185"/>
    </location>
    <ligand>
        <name>Fe(2+)</name>
        <dbReference type="ChEBI" id="CHEBI:29033"/>
    </ligand>
</feature>
<comment type="catalytic activity">
    <reaction evidence="6">
        <text>Fe-coproporphyrin III + 2 H(+) = coproporphyrin III + Fe(2+)</text>
        <dbReference type="Rhea" id="RHEA:49572"/>
        <dbReference type="ChEBI" id="CHEBI:15378"/>
        <dbReference type="ChEBI" id="CHEBI:29033"/>
        <dbReference type="ChEBI" id="CHEBI:68438"/>
        <dbReference type="ChEBI" id="CHEBI:131725"/>
        <dbReference type="EC" id="4.99.1.9"/>
    </reaction>
    <physiologicalReaction direction="right-to-left" evidence="6">
        <dbReference type="Rhea" id="RHEA:49574"/>
    </physiologicalReaction>
</comment>
<dbReference type="InterPro" id="IPR033659">
    <property type="entry name" value="Ferrochelatase_N"/>
</dbReference>
<comment type="function">
    <text evidence="7 8">Catalyzes the ferrous insertion into protoporphyrin IX.</text>
</comment>
<evidence type="ECO:0000256" key="5">
    <source>
        <dbReference type="ARBA" id="ARBA00023244"/>
    </source>
</evidence>
<keyword evidence="5 7" id="KW-0627">Porphyrin biosynthesis</keyword>
<dbReference type="UniPathway" id="UPA00252">
    <property type="reaction ID" value="UER00325"/>
</dbReference>
<accession>A0A5C7DTG0</accession>
<proteinExistence type="inferred from homology"/>
<dbReference type="Pfam" id="PF00762">
    <property type="entry name" value="Ferrochelatase"/>
    <property type="match status" value="1"/>
</dbReference>